<evidence type="ECO:0000256" key="4">
    <source>
        <dbReference type="ARBA" id="ARBA00023004"/>
    </source>
</evidence>
<keyword evidence="4" id="KW-0408">Iron</keyword>
<comment type="similarity">
    <text evidence="1">Belongs to the adrenodoxin/putidaredoxin family.</text>
</comment>
<evidence type="ECO:0000256" key="1">
    <source>
        <dbReference type="ARBA" id="ARBA00010914"/>
    </source>
</evidence>
<evidence type="ECO:0000313" key="8">
    <source>
        <dbReference type="EMBL" id="RIA55437.1"/>
    </source>
</evidence>
<accession>A0A397Q7E6</accession>
<dbReference type="Proteomes" id="UP000266273">
    <property type="component" value="Unassembled WGS sequence"/>
</dbReference>
<dbReference type="RefSeq" id="WP_119060339.1">
    <property type="nucleotide sequence ID" value="NZ_QXDF01000001.1"/>
</dbReference>
<dbReference type="GO" id="GO:0009055">
    <property type="term" value="F:electron transfer activity"/>
    <property type="evidence" value="ECO:0007669"/>
    <property type="project" value="TreeGrafter"/>
</dbReference>
<dbReference type="PANTHER" id="PTHR23426">
    <property type="entry name" value="FERREDOXIN/ADRENODOXIN"/>
    <property type="match status" value="1"/>
</dbReference>
<dbReference type="InterPro" id="IPR001055">
    <property type="entry name" value="Adrenodoxin-like"/>
</dbReference>
<evidence type="ECO:0000256" key="5">
    <source>
        <dbReference type="ARBA" id="ARBA00023014"/>
    </source>
</evidence>
<dbReference type="AlphaFoldDB" id="A0A397Q7E6"/>
<dbReference type="EMBL" id="QXDF01000001">
    <property type="protein sequence ID" value="RIA55437.1"/>
    <property type="molecule type" value="Genomic_DNA"/>
</dbReference>
<organism evidence="8 9">
    <name type="scientific">Dichotomicrobium thermohalophilum</name>
    <dbReference type="NCBI Taxonomy" id="933063"/>
    <lineage>
        <taxon>Bacteria</taxon>
        <taxon>Pseudomonadati</taxon>
        <taxon>Pseudomonadota</taxon>
        <taxon>Alphaproteobacteria</taxon>
        <taxon>Hyphomicrobiales</taxon>
        <taxon>Hyphomicrobiaceae</taxon>
        <taxon>Dichotomicrobium</taxon>
    </lineage>
</organism>
<dbReference type="InterPro" id="IPR012675">
    <property type="entry name" value="Beta-grasp_dom_sf"/>
</dbReference>
<evidence type="ECO:0000313" key="9">
    <source>
        <dbReference type="Proteomes" id="UP000266273"/>
    </source>
</evidence>
<dbReference type="PROSITE" id="PS51085">
    <property type="entry name" value="2FE2S_FER_2"/>
    <property type="match status" value="1"/>
</dbReference>
<keyword evidence="3" id="KW-0479">Metal-binding</keyword>
<dbReference type="GO" id="GO:0140647">
    <property type="term" value="P:P450-containing electron transport chain"/>
    <property type="evidence" value="ECO:0007669"/>
    <property type="project" value="InterPro"/>
</dbReference>
<dbReference type="GO" id="GO:0051537">
    <property type="term" value="F:2 iron, 2 sulfur cluster binding"/>
    <property type="evidence" value="ECO:0007669"/>
    <property type="project" value="UniProtKB-KW"/>
</dbReference>
<dbReference type="PRINTS" id="PR00355">
    <property type="entry name" value="ADRENODOXIN"/>
</dbReference>
<name>A0A397Q7E6_9HYPH</name>
<dbReference type="InterPro" id="IPR036010">
    <property type="entry name" value="2Fe-2S_ferredoxin-like_sf"/>
</dbReference>
<dbReference type="Gene3D" id="3.10.20.30">
    <property type="match status" value="1"/>
</dbReference>
<gene>
    <name evidence="8" type="ORF">BXY53_0502</name>
</gene>
<evidence type="ECO:0000259" key="7">
    <source>
        <dbReference type="PROSITE" id="PS51085"/>
    </source>
</evidence>
<dbReference type="InterPro" id="IPR001041">
    <property type="entry name" value="2Fe-2S_ferredoxin-type"/>
</dbReference>
<protein>
    <submittedName>
        <fullName evidence="8">2Fe-2S ferredoxin</fullName>
    </submittedName>
</protein>
<keyword evidence="2" id="KW-0001">2Fe-2S</keyword>
<evidence type="ECO:0000256" key="6">
    <source>
        <dbReference type="ARBA" id="ARBA00034078"/>
    </source>
</evidence>
<dbReference type="OrthoDB" id="9799640at2"/>
<reference evidence="8 9" key="1">
    <citation type="submission" date="2018-08" db="EMBL/GenBank/DDBJ databases">
        <title>Genomic Encyclopedia of Archaeal and Bacterial Type Strains, Phase II (KMG-II): from individual species to whole genera.</title>
        <authorList>
            <person name="Goeker M."/>
        </authorList>
    </citation>
    <scope>NUCLEOTIDE SEQUENCE [LARGE SCALE GENOMIC DNA]</scope>
    <source>
        <strain evidence="8 9">DSM 5002</strain>
    </source>
</reference>
<feature type="domain" description="2Fe-2S ferredoxin-type" evidence="7">
    <location>
        <begin position="2"/>
        <end position="103"/>
    </location>
</feature>
<dbReference type="CDD" id="cd00207">
    <property type="entry name" value="fer2"/>
    <property type="match status" value="1"/>
</dbReference>
<dbReference type="Pfam" id="PF00111">
    <property type="entry name" value="Fer2"/>
    <property type="match status" value="1"/>
</dbReference>
<dbReference type="PANTHER" id="PTHR23426:SF65">
    <property type="entry name" value="FERREDOXIN-2, MITOCHONDRIAL"/>
    <property type="match status" value="1"/>
</dbReference>
<dbReference type="SUPFAM" id="SSF54292">
    <property type="entry name" value="2Fe-2S ferredoxin-like"/>
    <property type="match status" value="1"/>
</dbReference>
<sequence>MAQIIVTDRKGETHALEAVEGWRVMEILRDYGVGVAGTCGGGCDCASCHVLVDEDWMDRLYPPREEEEFKLDELPMVQPNSRLSCQIIWDDSLDGLKLTLADY</sequence>
<dbReference type="GO" id="GO:0046872">
    <property type="term" value="F:metal ion binding"/>
    <property type="evidence" value="ECO:0007669"/>
    <property type="project" value="UniProtKB-KW"/>
</dbReference>
<proteinExistence type="inferred from homology"/>
<comment type="cofactor">
    <cofactor evidence="6">
        <name>[2Fe-2S] cluster</name>
        <dbReference type="ChEBI" id="CHEBI:190135"/>
    </cofactor>
</comment>
<evidence type="ECO:0000256" key="2">
    <source>
        <dbReference type="ARBA" id="ARBA00022714"/>
    </source>
</evidence>
<evidence type="ECO:0000256" key="3">
    <source>
        <dbReference type="ARBA" id="ARBA00022723"/>
    </source>
</evidence>
<comment type="caution">
    <text evidence="8">The sequence shown here is derived from an EMBL/GenBank/DDBJ whole genome shotgun (WGS) entry which is preliminary data.</text>
</comment>
<keyword evidence="9" id="KW-1185">Reference proteome</keyword>
<keyword evidence="5" id="KW-0411">Iron-sulfur</keyword>